<evidence type="ECO:0000256" key="1">
    <source>
        <dbReference type="SAM" id="MobiDB-lite"/>
    </source>
</evidence>
<feature type="compositionally biased region" description="Basic and acidic residues" evidence="1">
    <location>
        <begin position="21"/>
        <end position="34"/>
    </location>
</feature>
<feature type="transmembrane region" description="Helical" evidence="2">
    <location>
        <begin position="53"/>
        <end position="70"/>
    </location>
</feature>
<sequence length="71" mass="8100">MARSPALTTITSGYRPHKELPLGVQRRRDARDDTATVSEQDSEQDRSMKENRLAAIKFMAFIGFAIWLYLA</sequence>
<proteinExistence type="predicted"/>
<dbReference type="Proteomes" id="UP001138768">
    <property type="component" value="Unassembled WGS sequence"/>
</dbReference>
<gene>
    <name evidence="3" type="ORF">CKO42_17555</name>
</gene>
<keyword evidence="4" id="KW-1185">Reference proteome</keyword>
<evidence type="ECO:0000313" key="4">
    <source>
        <dbReference type="Proteomes" id="UP001138768"/>
    </source>
</evidence>
<keyword evidence="2" id="KW-0812">Transmembrane</keyword>
<evidence type="ECO:0000256" key="2">
    <source>
        <dbReference type="SAM" id="Phobius"/>
    </source>
</evidence>
<name>A0A9X0WB57_9GAMM</name>
<protein>
    <submittedName>
        <fullName evidence="3">Uncharacterized protein</fullName>
    </submittedName>
</protein>
<dbReference type="AlphaFoldDB" id="A0A9X0WB57"/>
<feature type="region of interest" description="Disordered" evidence="1">
    <location>
        <begin position="21"/>
        <end position="48"/>
    </location>
</feature>
<accession>A0A9X0WB57</accession>
<keyword evidence="2" id="KW-0472">Membrane</keyword>
<comment type="caution">
    <text evidence="3">The sequence shown here is derived from an EMBL/GenBank/DDBJ whole genome shotgun (WGS) entry which is preliminary data.</text>
</comment>
<dbReference type="EMBL" id="NRRY01000034">
    <property type="protein sequence ID" value="MBK1620214.1"/>
    <property type="molecule type" value="Genomic_DNA"/>
</dbReference>
<keyword evidence="2" id="KW-1133">Transmembrane helix</keyword>
<reference evidence="3 4" key="1">
    <citation type="journal article" date="2020" name="Microorganisms">
        <title>Osmotic Adaptation and Compatible Solute Biosynthesis of Phototrophic Bacteria as Revealed from Genome Analyses.</title>
        <authorList>
            <person name="Imhoff J.F."/>
            <person name="Rahn T."/>
            <person name="Kunzel S."/>
            <person name="Keller A."/>
            <person name="Neulinger S.C."/>
        </authorList>
    </citation>
    <scope>NUCLEOTIDE SEQUENCE [LARGE SCALE GENOMIC DNA]</scope>
    <source>
        <strain evidence="3 4">DSM 25653</strain>
    </source>
</reference>
<evidence type="ECO:0000313" key="3">
    <source>
        <dbReference type="EMBL" id="MBK1620214.1"/>
    </source>
</evidence>
<organism evidence="3 4">
    <name type="scientific">Lamprobacter modestohalophilus</name>
    <dbReference type="NCBI Taxonomy" id="1064514"/>
    <lineage>
        <taxon>Bacteria</taxon>
        <taxon>Pseudomonadati</taxon>
        <taxon>Pseudomonadota</taxon>
        <taxon>Gammaproteobacteria</taxon>
        <taxon>Chromatiales</taxon>
        <taxon>Chromatiaceae</taxon>
        <taxon>Lamprobacter</taxon>
    </lineage>
</organism>